<organism evidence="2 3">
    <name type="scientific">Paracidovorax wautersii</name>
    <dbReference type="NCBI Taxonomy" id="1177982"/>
    <lineage>
        <taxon>Bacteria</taxon>
        <taxon>Pseudomonadati</taxon>
        <taxon>Pseudomonadota</taxon>
        <taxon>Betaproteobacteria</taxon>
        <taxon>Burkholderiales</taxon>
        <taxon>Comamonadaceae</taxon>
        <taxon>Paracidovorax</taxon>
    </lineage>
</organism>
<keyword evidence="1" id="KW-0812">Transmembrane</keyword>
<protein>
    <recommendedName>
        <fullName evidence="4">PEP-CTERM protein-sorting domain-containing protein</fullName>
    </recommendedName>
</protein>
<name>A0ABU1I8K0_9BURK</name>
<proteinExistence type="predicted"/>
<evidence type="ECO:0000256" key="1">
    <source>
        <dbReference type="SAM" id="Phobius"/>
    </source>
</evidence>
<gene>
    <name evidence="2" type="ORF">QE399_000417</name>
</gene>
<comment type="caution">
    <text evidence="2">The sequence shown here is derived from an EMBL/GenBank/DDBJ whole genome shotgun (WGS) entry which is preliminary data.</text>
</comment>
<keyword evidence="1" id="KW-0472">Membrane</keyword>
<dbReference type="RefSeq" id="WP_309825693.1">
    <property type="nucleotide sequence ID" value="NZ_JAVIZX010000001.1"/>
</dbReference>
<sequence>MTALRIIGAALLILGLAGFLTGGFSFTKETTHAQLGPLQLSVQEKESVNVPQWLSIGAMVAGAVVLVLGFRNR</sequence>
<evidence type="ECO:0000313" key="2">
    <source>
        <dbReference type="EMBL" id="MDR6212728.1"/>
    </source>
</evidence>
<dbReference type="Proteomes" id="UP001267710">
    <property type="component" value="Unassembled WGS sequence"/>
</dbReference>
<keyword evidence="3" id="KW-1185">Reference proteome</keyword>
<keyword evidence="1" id="KW-1133">Transmembrane helix</keyword>
<dbReference type="EMBL" id="JAVIZX010000001">
    <property type="protein sequence ID" value="MDR6212728.1"/>
    <property type="molecule type" value="Genomic_DNA"/>
</dbReference>
<reference evidence="2 3" key="1">
    <citation type="submission" date="2023-08" db="EMBL/GenBank/DDBJ databases">
        <title>Functional and genomic diversity of the sorghum phyllosphere microbiome.</title>
        <authorList>
            <person name="Shade A."/>
        </authorList>
    </citation>
    <scope>NUCLEOTIDE SEQUENCE [LARGE SCALE GENOMIC DNA]</scope>
    <source>
        <strain evidence="2 3">SORGH_AS_0335</strain>
    </source>
</reference>
<feature type="transmembrane region" description="Helical" evidence="1">
    <location>
        <begin position="51"/>
        <end position="70"/>
    </location>
</feature>
<evidence type="ECO:0008006" key="4">
    <source>
        <dbReference type="Google" id="ProtNLM"/>
    </source>
</evidence>
<accession>A0ABU1I8K0</accession>
<evidence type="ECO:0000313" key="3">
    <source>
        <dbReference type="Proteomes" id="UP001267710"/>
    </source>
</evidence>